<evidence type="ECO:0000313" key="3">
    <source>
        <dbReference type="EMBL" id="CAB4567797.1"/>
    </source>
</evidence>
<dbReference type="InterPro" id="IPR050272">
    <property type="entry name" value="Isochorismatase-like_hydrls"/>
</dbReference>
<accession>A0A6J6DUW6</accession>
<reference evidence="3" key="1">
    <citation type="submission" date="2020-05" db="EMBL/GenBank/DDBJ databases">
        <authorList>
            <person name="Chiriac C."/>
            <person name="Salcher M."/>
            <person name="Ghai R."/>
            <person name="Kavagutti S V."/>
        </authorList>
    </citation>
    <scope>NUCLEOTIDE SEQUENCE</scope>
</reference>
<dbReference type="PANTHER" id="PTHR43540">
    <property type="entry name" value="PEROXYUREIDOACRYLATE/UREIDOACRYLATE AMIDOHYDROLASE-RELATED"/>
    <property type="match status" value="1"/>
</dbReference>
<proteinExistence type="predicted"/>
<evidence type="ECO:0000259" key="2">
    <source>
        <dbReference type="Pfam" id="PF00857"/>
    </source>
</evidence>
<evidence type="ECO:0000256" key="1">
    <source>
        <dbReference type="ARBA" id="ARBA00022801"/>
    </source>
</evidence>
<feature type="domain" description="Isochorismatase-like" evidence="2">
    <location>
        <begin position="17"/>
        <end position="178"/>
    </location>
</feature>
<dbReference type="InterPro" id="IPR000868">
    <property type="entry name" value="Isochorismatase-like_dom"/>
</dbReference>
<feature type="domain" description="Isochorismatase-like" evidence="2">
    <location>
        <begin position="221"/>
        <end position="372"/>
    </location>
</feature>
<dbReference type="Gene3D" id="3.40.50.850">
    <property type="entry name" value="Isochorismatase-like"/>
    <property type="match status" value="2"/>
</dbReference>
<sequence>MTVKHIDFIGDRSPANTALIVIDVQRAFTESSLFGIASAQSVLDNINGAVDRARELEIPVIWVRYQVRTEVGLGLTSKRYDVEDLHTGEGTEIDPRLHFLPTDEVIIKPRQSAFYGTDLEYLLRSKGIKYLCVAGVTTNVCVLAVVKDASERDFAVNLLEDCTAALPILHNDEEIMSANEVQSAAVNFMRWAYGPVTKYKETFDQISSNKGAAPVPAKQNSALVIIDLQKTFTQKSSPLSVENAEELIAHTNKLAEKARKKGVPVIWVKRQDRATVGPGVTASRYGRTGIHRDGGAEFDSRIEIKPGDLTLTKRRQSSFYSTDLELILRGLDVTNLYLAGVTTNVCVLGTAKDAAERDIQVNIVVDATASLPIVSNNETKLSSEDTQYAAVNFVEWAYGKLVNSSEIFN</sequence>
<gene>
    <name evidence="3" type="ORF">UFOPK1698_00337</name>
</gene>
<dbReference type="CDD" id="cd00431">
    <property type="entry name" value="cysteine_hydrolases"/>
    <property type="match status" value="2"/>
</dbReference>
<dbReference type="AlphaFoldDB" id="A0A6J6DUW6"/>
<name>A0A6J6DUW6_9ZZZZ</name>
<organism evidence="3">
    <name type="scientific">freshwater metagenome</name>
    <dbReference type="NCBI Taxonomy" id="449393"/>
    <lineage>
        <taxon>unclassified sequences</taxon>
        <taxon>metagenomes</taxon>
        <taxon>ecological metagenomes</taxon>
    </lineage>
</organism>
<dbReference type="InterPro" id="IPR036380">
    <property type="entry name" value="Isochorismatase-like_sf"/>
</dbReference>
<dbReference type="SUPFAM" id="SSF52499">
    <property type="entry name" value="Isochorismatase-like hydrolases"/>
    <property type="match status" value="2"/>
</dbReference>
<dbReference type="PANTHER" id="PTHR43540:SF6">
    <property type="entry name" value="ISOCHORISMATASE-LIKE DOMAIN-CONTAINING PROTEIN"/>
    <property type="match status" value="1"/>
</dbReference>
<protein>
    <submittedName>
        <fullName evidence="3">Unannotated protein</fullName>
    </submittedName>
</protein>
<dbReference type="Pfam" id="PF00857">
    <property type="entry name" value="Isochorismatase"/>
    <property type="match status" value="2"/>
</dbReference>
<keyword evidence="1" id="KW-0378">Hydrolase</keyword>
<dbReference type="GO" id="GO:0016787">
    <property type="term" value="F:hydrolase activity"/>
    <property type="evidence" value="ECO:0007669"/>
    <property type="project" value="UniProtKB-KW"/>
</dbReference>
<dbReference type="EMBL" id="CAEZTP010000017">
    <property type="protein sequence ID" value="CAB4567797.1"/>
    <property type="molecule type" value="Genomic_DNA"/>
</dbReference>